<evidence type="ECO:0000256" key="1">
    <source>
        <dbReference type="ARBA" id="ARBA00004123"/>
    </source>
</evidence>
<keyword evidence="3 6" id="KW-0863">Zinc-finger</keyword>
<evidence type="ECO:0000256" key="2">
    <source>
        <dbReference type="ARBA" id="ARBA00022723"/>
    </source>
</evidence>
<dbReference type="Gene3D" id="3.30.160.60">
    <property type="entry name" value="Classic Zinc Finger"/>
    <property type="match status" value="1"/>
</dbReference>
<dbReference type="AlphaFoldDB" id="L1LA46"/>
<accession>L1LA46</accession>
<evidence type="ECO:0000313" key="9">
    <source>
        <dbReference type="Proteomes" id="UP000031512"/>
    </source>
</evidence>
<dbReference type="STRING" id="1537102.L1LA46"/>
<dbReference type="RefSeq" id="XP_004831576.1">
    <property type="nucleotide sequence ID" value="XM_004831519.1"/>
</dbReference>
<name>L1LA46_THEEQ</name>
<evidence type="ECO:0000256" key="5">
    <source>
        <dbReference type="ARBA" id="ARBA00023242"/>
    </source>
</evidence>
<evidence type="ECO:0000256" key="3">
    <source>
        <dbReference type="ARBA" id="ARBA00022771"/>
    </source>
</evidence>
<keyword evidence="2" id="KW-0479">Metal-binding</keyword>
<dbReference type="GO" id="GO:0008270">
    <property type="term" value="F:zinc ion binding"/>
    <property type="evidence" value="ECO:0007669"/>
    <property type="project" value="UniProtKB-KW"/>
</dbReference>
<dbReference type="CDD" id="cd20908">
    <property type="entry name" value="SUF4-like"/>
    <property type="match status" value="1"/>
</dbReference>
<evidence type="ECO:0000256" key="6">
    <source>
        <dbReference type="PROSITE-ProRule" id="PRU00042"/>
    </source>
</evidence>
<reference evidence="8 9" key="1">
    <citation type="journal article" date="2012" name="BMC Genomics">
        <title>Comparative genomic analysis and phylogenetic position of Theileria equi.</title>
        <authorList>
            <person name="Kappmeyer L.S."/>
            <person name="Thiagarajan M."/>
            <person name="Herndon D.R."/>
            <person name="Ramsay J.D."/>
            <person name="Caler E."/>
            <person name="Djikeng A."/>
            <person name="Gillespie J.J."/>
            <person name="Lau A.O."/>
            <person name="Roalson E.H."/>
            <person name="Silva J.C."/>
            <person name="Silva M.G."/>
            <person name="Suarez C.E."/>
            <person name="Ueti M.W."/>
            <person name="Nene V.M."/>
            <person name="Mealey R.H."/>
            <person name="Knowles D.P."/>
            <person name="Brayton K.A."/>
        </authorList>
    </citation>
    <scope>NUCLEOTIDE SEQUENCE [LARGE SCALE GENOMIC DNA]</scope>
    <source>
        <strain evidence="8 9">WA</strain>
    </source>
</reference>
<sequence length="304" mass="33694">MGRKSRKRAMIKPFCYFCNREFDNEKILIQHQKAKHFKCEECNRKLETANGLLVHMQQVHKMVQRRVPNAIDGRDDINCVVQGMHGVPPEVIQEFHIKQVQRADSINNKKQQRISWTQVAMAPSVEQFLTQMRTGNTHFPGMQETASVIPAPTTAGSHSTPMMAAQSATRGGASGFSQPVDIVHQTPVAQPILQPGATSGVPMASQTRVIQPLILGPKGVPVEAPEVKAPIPSRFTAPVVPMVFEKKIEPEKSDEPQTLFYKACGFAPLFVPTPALGNTRLSYSSDSVSINNYNNKIHTFIQIC</sequence>
<dbReference type="eggNOG" id="KOG2893">
    <property type="taxonomic scope" value="Eukaryota"/>
</dbReference>
<feature type="domain" description="C2H2-type" evidence="7">
    <location>
        <begin position="37"/>
        <end position="60"/>
    </location>
</feature>
<comment type="caution">
    <text evidence="8">The sequence shown here is derived from an EMBL/GenBank/DDBJ whole genome shotgun (WGS) entry which is preliminary data.</text>
</comment>
<keyword evidence="9" id="KW-1185">Reference proteome</keyword>
<protein>
    <recommendedName>
        <fullName evidence="7">C2H2-type domain-containing protein</fullName>
    </recommendedName>
</protein>
<dbReference type="GO" id="GO:0005634">
    <property type="term" value="C:nucleus"/>
    <property type="evidence" value="ECO:0007669"/>
    <property type="project" value="UniProtKB-SubCell"/>
</dbReference>
<gene>
    <name evidence="8" type="ORF">BEWA_045880</name>
</gene>
<dbReference type="PROSITE" id="PS50157">
    <property type="entry name" value="ZINC_FINGER_C2H2_2"/>
    <property type="match status" value="1"/>
</dbReference>
<dbReference type="VEuPathDB" id="PiroplasmaDB:BEWA_045880"/>
<dbReference type="SMART" id="SM00355">
    <property type="entry name" value="ZnF_C2H2"/>
    <property type="match status" value="2"/>
</dbReference>
<evidence type="ECO:0000256" key="4">
    <source>
        <dbReference type="ARBA" id="ARBA00022833"/>
    </source>
</evidence>
<dbReference type="OrthoDB" id="365530at2759"/>
<organism evidence="8 9">
    <name type="scientific">Theileria equi strain WA</name>
    <dbReference type="NCBI Taxonomy" id="1537102"/>
    <lineage>
        <taxon>Eukaryota</taxon>
        <taxon>Sar</taxon>
        <taxon>Alveolata</taxon>
        <taxon>Apicomplexa</taxon>
        <taxon>Aconoidasida</taxon>
        <taxon>Piroplasmida</taxon>
        <taxon>Theileriidae</taxon>
        <taxon>Theileria</taxon>
    </lineage>
</organism>
<comment type="subcellular location">
    <subcellularLocation>
        <location evidence="1">Nucleus</location>
    </subcellularLocation>
</comment>
<dbReference type="Proteomes" id="UP000031512">
    <property type="component" value="Unassembled WGS sequence"/>
</dbReference>
<proteinExistence type="predicted"/>
<keyword evidence="5" id="KW-0539">Nucleus</keyword>
<dbReference type="InterPro" id="IPR013087">
    <property type="entry name" value="Znf_C2H2_type"/>
</dbReference>
<keyword evidence="4" id="KW-0862">Zinc</keyword>
<evidence type="ECO:0000313" key="8">
    <source>
        <dbReference type="EMBL" id="EKX72124.1"/>
    </source>
</evidence>
<dbReference type="PANTHER" id="PTHR23215">
    <property type="entry name" value="ZINC FINGER PROTEIN 207"/>
    <property type="match status" value="1"/>
</dbReference>
<dbReference type="PROSITE" id="PS00028">
    <property type="entry name" value="ZINC_FINGER_C2H2_1"/>
    <property type="match status" value="1"/>
</dbReference>
<dbReference type="PANTHER" id="PTHR23215:SF0">
    <property type="entry name" value="BUB3-INTERACTING AND GLEBS MOTIF-CONTAINING PROTEIN ZNF207"/>
    <property type="match status" value="1"/>
</dbReference>
<dbReference type="GeneID" id="15804033"/>
<dbReference type="KEGG" id="beq:BEWA_045880"/>
<evidence type="ECO:0000259" key="7">
    <source>
        <dbReference type="PROSITE" id="PS50157"/>
    </source>
</evidence>
<dbReference type="EMBL" id="ACOU01000007">
    <property type="protein sequence ID" value="EKX72124.1"/>
    <property type="molecule type" value="Genomic_DNA"/>
</dbReference>